<dbReference type="GO" id="GO:0005774">
    <property type="term" value="C:vacuolar membrane"/>
    <property type="evidence" value="ECO:0007669"/>
    <property type="project" value="UniProtKB-SubCell"/>
</dbReference>
<dbReference type="PANTHER" id="PTHR13179:SF8">
    <property type="entry name" value="GATOR COMPLEX PROTEIN DEPDC5"/>
    <property type="match status" value="1"/>
</dbReference>
<feature type="compositionally biased region" description="Polar residues" evidence="5">
    <location>
        <begin position="714"/>
        <end position="731"/>
    </location>
</feature>
<feature type="region of interest" description="Disordered" evidence="5">
    <location>
        <begin position="1798"/>
        <end position="1822"/>
    </location>
</feature>
<reference evidence="7 8" key="1">
    <citation type="submission" date="2019-09" db="EMBL/GenBank/DDBJ databases">
        <authorList>
            <consortium name="DOE Joint Genome Institute"/>
            <person name="Mondo S.J."/>
            <person name="Navarro-Mendoza M.I."/>
            <person name="Perez-Arques C."/>
            <person name="Panchal S."/>
            <person name="Nicolas F.E."/>
            <person name="Ganguly P."/>
            <person name="Pangilinan J."/>
            <person name="Grigoriev I."/>
            <person name="Heitman J."/>
            <person name="Sanya K."/>
            <person name="Garre V."/>
        </authorList>
    </citation>
    <scope>NUCLEOTIDE SEQUENCE [LARGE SCALE GENOMIC DNA]</scope>
    <source>
        <strain evidence="7 8">MU402</strain>
    </source>
</reference>
<feature type="compositionally biased region" description="Polar residues" evidence="5">
    <location>
        <begin position="910"/>
        <end position="919"/>
    </location>
</feature>
<feature type="region of interest" description="Disordered" evidence="5">
    <location>
        <begin position="639"/>
        <end position="659"/>
    </location>
</feature>
<dbReference type="GO" id="GO:0005096">
    <property type="term" value="F:GTPase activator activity"/>
    <property type="evidence" value="ECO:0007669"/>
    <property type="project" value="InterPro"/>
</dbReference>
<evidence type="ECO:0000256" key="4">
    <source>
        <dbReference type="ARBA" id="ARBA00021881"/>
    </source>
</evidence>
<dbReference type="InterPro" id="IPR036388">
    <property type="entry name" value="WH-like_DNA-bd_sf"/>
</dbReference>
<evidence type="ECO:0000256" key="1">
    <source>
        <dbReference type="ARBA" id="ARBA00004148"/>
    </source>
</evidence>
<feature type="compositionally biased region" description="Basic and acidic residues" evidence="5">
    <location>
        <begin position="598"/>
        <end position="607"/>
    </location>
</feature>
<dbReference type="GO" id="GO:0035556">
    <property type="term" value="P:intracellular signal transduction"/>
    <property type="evidence" value="ECO:0007669"/>
    <property type="project" value="InterPro"/>
</dbReference>
<feature type="region of interest" description="Disordered" evidence="5">
    <location>
        <begin position="871"/>
        <end position="947"/>
    </location>
</feature>
<comment type="similarity">
    <text evidence="2">Belongs to the IML1 family.</text>
</comment>
<accession>A0A8H4BIU7</accession>
<dbReference type="GO" id="GO:1904262">
    <property type="term" value="P:negative regulation of TORC1 signaling"/>
    <property type="evidence" value="ECO:0007669"/>
    <property type="project" value="TreeGrafter"/>
</dbReference>
<feature type="compositionally biased region" description="Polar residues" evidence="5">
    <location>
        <begin position="1129"/>
        <end position="1141"/>
    </location>
</feature>
<feature type="compositionally biased region" description="Polar residues" evidence="5">
    <location>
        <begin position="580"/>
        <end position="597"/>
    </location>
</feature>
<evidence type="ECO:0000313" key="7">
    <source>
        <dbReference type="EMBL" id="KAF1803114.1"/>
    </source>
</evidence>
<evidence type="ECO:0000256" key="2">
    <source>
        <dbReference type="ARBA" id="ARBA00005643"/>
    </source>
</evidence>
<dbReference type="Gene3D" id="1.10.10.10">
    <property type="entry name" value="Winged helix-like DNA-binding domain superfamily/Winged helix DNA-binding domain"/>
    <property type="match status" value="1"/>
</dbReference>
<dbReference type="Proteomes" id="UP000469890">
    <property type="component" value="Unassembled WGS sequence"/>
</dbReference>
<feature type="region of interest" description="Disordered" evidence="5">
    <location>
        <begin position="580"/>
        <end position="613"/>
    </location>
</feature>
<feature type="compositionally biased region" description="Polar residues" evidence="5">
    <location>
        <begin position="1514"/>
        <end position="1529"/>
    </location>
</feature>
<evidence type="ECO:0000256" key="3">
    <source>
        <dbReference type="ARBA" id="ARBA00018529"/>
    </source>
</evidence>
<feature type="compositionally biased region" description="Polar residues" evidence="5">
    <location>
        <begin position="1803"/>
        <end position="1822"/>
    </location>
</feature>
<dbReference type="SUPFAM" id="SSF46785">
    <property type="entry name" value="Winged helix' DNA-binding domain"/>
    <property type="match status" value="1"/>
</dbReference>
<evidence type="ECO:0000313" key="8">
    <source>
        <dbReference type="Proteomes" id="UP000469890"/>
    </source>
</evidence>
<feature type="compositionally biased region" description="Low complexity" evidence="5">
    <location>
        <begin position="84"/>
        <end position="102"/>
    </location>
</feature>
<dbReference type="InterPro" id="IPR036390">
    <property type="entry name" value="WH_DNA-bd_sf"/>
</dbReference>
<dbReference type="Pfam" id="PF12257">
    <property type="entry name" value="IML1"/>
    <property type="match status" value="1"/>
</dbReference>
<feature type="compositionally biased region" description="Low complexity" evidence="5">
    <location>
        <begin position="60"/>
        <end position="75"/>
    </location>
</feature>
<comment type="subcellular location">
    <subcellularLocation>
        <location evidence="1">Vacuole membrane</location>
        <topology evidence="1">Peripheral membrane protein</topology>
    </subcellularLocation>
</comment>
<feature type="compositionally biased region" description="Low complexity" evidence="5">
    <location>
        <begin position="821"/>
        <end position="852"/>
    </location>
</feature>
<dbReference type="InterPro" id="IPR000591">
    <property type="entry name" value="DEP_dom"/>
</dbReference>
<feature type="compositionally biased region" description="Low complexity" evidence="5">
    <location>
        <begin position="1844"/>
        <end position="1873"/>
    </location>
</feature>
<dbReference type="InterPro" id="IPR027244">
    <property type="entry name" value="IML1"/>
</dbReference>
<feature type="region of interest" description="Disordered" evidence="5">
    <location>
        <begin position="1844"/>
        <end position="1881"/>
    </location>
</feature>
<dbReference type="PROSITE" id="PS50186">
    <property type="entry name" value="DEP"/>
    <property type="match status" value="1"/>
</dbReference>
<feature type="compositionally biased region" description="Basic and acidic residues" evidence="5">
    <location>
        <begin position="103"/>
        <end position="112"/>
    </location>
</feature>
<dbReference type="PANTHER" id="PTHR13179">
    <property type="entry name" value="DEP DOMAIN CONTAINING PROTEIN 5"/>
    <property type="match status" value="1"/>
</dbReference>
<name>A0A8H4BIU7_MUCCL</name>
<protein>
    <recommendedName>
        <fullName evidence="3">Vacuolar membrane-associated protein IML1</fullName>
    </recommendedName>
    <alternativeName>
        <fullName evidence="4">Vacuolar membrane-associated protein iml1</fullName>
    </alternativeName>
</protein>
<feature type="domain" description="DEP" evidence="6">
    <location>
        <begin position="1402"/>
        <end position="1479"/>
    </location>
</feature>
<dbReference type="Pfam" id="PF00610">
    <property type="entry name" value="DEP"/>
    <property type="match status" value="1"/>
</dbReference>
<dbReference type="InterPro" id="IPR045838">
    <property type="entry name" value="DEPDC5_CTD"/>
</dbReference>
<feature type="compositionally biased region" description="Basic and acidic residues" evidence="5">
    <location>
        <begin position="755"/>
        <end position="769"/>
    </location>
</feature>
<dbReference type="InterPro" id="IPR048255">
    <property type="entry name" value="IML1_N"/>
</dbReference>
<dbReference type="GO" id="GO:0010508">
    <property type="term" value="P:positive regulation of autophagy"/>
    <property type="evidence" value="ECO:0007669"/>
    <property type="project" value="TreeGrafter"/>
</dbReference>
<feature type="compositionally biased region" description="Basic residues" evidence="5">
    <location>
        <begin position="811"/>
        <end position="820"/>
    </location>
</feature>
<feature type="compositionally biased region" description="Polar residues" evidence="5">
    <location>
        <begin position="796"/>
        <end position="809"/>
    </location>
</feature>
<organism evidence="7 8">
    <name type="scientific">Mucor circinelloides f. lusitanicus</name>
    <name type="common">Mucor racemosus var. lusitanicus</name>
    <dbReference type="NCBI Taxonomy" id="29924"/>
    <lineage>
        <taxon>Eukaryota</taxon>
        <taxon>Fungi</taxon>
        <taxon>Fungi incertae sedis</taxon>
        <taxon>Mucoromycota</taxon>
        <taxon>Mucoromycotina</taxon>
        <taxon>Mucoromycetes</taxon>
        <taxon>Mucorales</taxon>
        <taxon>Mucorineae</taxon>
        <taxon>Mucoraceae</taxon>
        <taxon>Mucor</taxon>
    </lineage>
</organism>
<sequence>MPTATHSAIPRGFLLSQKPVVLWIHDPGAMYNHDAVVNPEIFSNFRDGQLLRIHCPRNNSIQPQQQQSQNSSSNDQQDHDHHQGQQTQAQTQQQTQAQQSEQSKSKQAEEHLHHHHQEQLDSVIVKGHAVDKESLAKQQQLQLSISKDIADRFNLRSRQEVYVELIDPLQVALDHVELAFKEQYLGRSDMWRLQQNLKGTCVYHEKKILFAGSIKATVKRLFAHDEQMTSGYITETTRMIFRSASAKYFLFIQMSREMWEFDEDGELYFEKAVSNFLPHLFTRWKDQGTNHVVSIVLFTRVYYETKMDDPLINQAADGRYYKDFYKVLADWETTDDWMSVIGPLKKEQLNFQPNVLLRTEEGRKVVSGQISMAYEGNVLEAVNLALNPFDKHFVDRDLMRTGLSIILITPGVGKFWVNKKLLRLTNERMTDNGIAMDLVCLSPLPLHITPLMCYMDAPLTGETDTVGPVTDTLVPRGGLGKPPLMTGNSPEKPTLHANTNQKSGFVDPLYRDSDDAPTQAYYAVPHWVDCSFYHHETGRFLKQDKFKTRCKMYELQMMGIMEHDIRGISVPYLTVANKESNQQHHAIRPQRSSSSLNDKLRTGDETKSYTSNGETYLSRSANITSSARRPSFFASTEMTPANAAQPQKHNGITAEKPSNVYETYDSDLFKTSSEPRFNKRVTTAGGPPPSSAKSVKPIHSSKNSFDGPERSDSNELWQNANARHKSTTTWHHTGDQRRIPSVLSQSQQIGGKGPFDNHHLPPRKEDKNILDPFKASPTFTRDDTTVSRFRSIRRGTMNSTDGKYSSMAGSNHHHNSHAHPHPQQQQQQPTSQLQQQQSTQSSQQQQQPSQHLQINNQAGNEDDEFVVVSSSTVDPVPIKGGISGRSDASRKPLNHSPRQGMVSGSLPSIHKQSGNSDLMRTSFGGGGGGANAANRSSPSHNLSRHNPFKHMLINPCNPSDNQNLFTSHLRRWQHALPKAEECEGPVVHWKSLATPACLPLTTDYFPSNEELARRYNHYMYTVSASEDTNLYQAGDRNLSEHKKTENLLIEMLSQRLAQGFQIIVDSTNSSTYAKTATVKGDGLISVLGGFGNVHNKDGMGNSATNTSAAATTAAAAAAAAANAGKEIENNTTATRSGSPSSGNNATTTLATTMTIGGNTKLTPVGGKGVQDDSESHKWKHMVWWLSMGHQVHQLTFDSSGQNVEVRRYVRMIQFDVGKSNYKCAVWPKNMPTYRPKHVVFSYPSLLYAWNYLDHLVAGYQEELTDNLRFWRARFIVIPRESLPTNITLTGALHDHLNEEEKRLALFESWIQNIRKAKWLTPEEREELLKRRKKEIGFSDLGVKLTTMDPSAYVASDAMRATLPVSLHESKSTHGNILSSIIIGQGLTRDSRSKDIAVALQDPKGGVKIMDRRWHFRMFSDVFTGTEFVDWIIGQIEEITTREQAVQFGNSLMQRKPPLFHSATKRHSFLDGNYFYHVNEEFAVKKSSKQQQNSRKDSANNSTVTTPIKEKDLDGSSTLRQVPSTHSSMSPKRIDFEMSKSMIIDVDPYKKSDRRETAILHYDTIHNPNNCYHFQLNWLGCTAQLVQELLQNWSRQAERCGLKLVEGSVDQAYEDSENDNPFQCPVPIPMACRPPPVDELVAASKINVPAQFYEIALVRHLEFVLDVEADFNFERAKAEGVDLEYSYIKEVYKYDQYVHRSGVAFVQIRPDCQGFYWVNNRLYTNHTPALIANRRQPSSQLCHPDALRLKFLEHCSDAQWLAEFWETTKTNFMEGIDPDSSDACWVYENSGAIVQVDTNRTEEGNNTNDASTVTSPTTPSIGNSSSGLIDIPGANAHHGSTHNITVTVSASSPPPSSNNTDTNSAATTATTTTALRSPSLKD</sequence>
<comment type="caution">
    <text evidence="7">The sequence shown here is derived from an EMBL/GenBank/DDBJ whole genome shotgun (WGS) entry which is preliminary data.</text>
</comment>
<feature type="region of interest" description="Disordered" evidence="5">
    <location>
        <begin position="671"/>
        <end position="852"/>
    </location>
</feature>
<proteinExistence type="inferred from homology"/>
<dbReference type="GO" id="GO:1990130">
    <property type="term" value="C:GATOR1 complex"/>
    <property type="evidence" value="ECO:0007669"/>
    <property type="project" value="TreeGrafter"/>
</dbReference>
<feature type="region of interest" description="Disordered" evidence="5">
    <location>
        <begin position="1485"/>
        <end position="1530"/>
    </location>
</feature>
<dbReference type="SMART" id="SM00049">
    <property type="entry name" value="DEP"/>
    <property type="match status" value="1"/>
</dbReference>
<dbReference type="Pfam" id="PF19418">
    <property type="entry name" value="DEPDC5_CTD"/>
    <property type="match status" value="1"/>
</dbReference>
<dbReference type="EMBL" id="JAAECE010000003">
    <property type="protein sequence ID" value="KAF1803114.1"/>
    <property type="molecule type" value="Genomic_DNA"/>
</dbReference>
<evidence type="ECO:0000259" key="6">
    <source>
        <dbReference type="PROSITE" id="PS50186"/>
    </source>
</evidence>
<feature type="region of interest" description="Disordered" evidence="5">
    <location>
        <begin position="1127"/>
        <end position="1147"/>
    </location>
</feature>
<evidence type="ECO:0000256" key="5">
    <source>
        <dbReference type="SAM" id="MobiDB-lite"/>
    </source>
</evidence>
<feature type="compositionally biased region" description="Polar residues" evidence="5">
    <location>
        <begin position="639"/>
        <end position="650"/>
    </location>
</feature>
<feature type="region of interest" description="Disordered" evidence="5">
    <location>
        <begin position="60"/>
        <end position="118"/>
    </location>
</feature>
<gene>
    <name evidence="7" type="ORF">FB192DRAFT_1073884</name>
</gene>